<proteinExistence type="predicted"/>
<evidence type="ECO:0000256" key="2">
    <source>
        <dbReference type="SAM" id="MobiDB-lite"/>
    </source>
</evidence>
<dbReference type="EMBL" id="AAGK01000002">
    <property type="protein sequence ID" value="EAN33093.1"/>
    <property type="molecule type" value="Genomic_DNA"/>
</dbReference>
<feature type="compositionally biased region" description="Polar residues" evidence="2">
    <location>
        <begin position="55"/>
        <end position="85"/>
    </location>
</feature>
<dbReference type="OMA" id="DSEMTIF"/>
<dbReference type="InterPro" id="IPR025799">
    <property type="entry name" value="Arg_MeTrfase"/>
</dbReference>
<feature type="region of interest" description="Disordered" evidence="2">
    <location>
        <begin position="1"/>
        <end position="20"/>
    </location>
</feature>
<sequence length="810" mass="91281">MRPSSSNSSSSAPKDGPEDISEEDLKLIRHLTWLYGGYQMRSRNTPLNYDENKVSRQTQSNTPTTVNKVSNNTVKSAKNSVITTKRSNKIVDNRNSGQNANTGNNVNKSNDNNSTKSTVENPEHVEDIGVRMRNLRNSLSRRLRNGYESDLNDHRRPTWPDNFGLSEKIEYFISKKIADATEFRHKEPNTLSICGQFALQNHEAMVADTDRVHYYRAAIFWTGHSNPNTVDNIVNNNTVEDCINKANSVDLVNTEESTTTSTTSDNDSQIDDNETVFVDSSYESLDLNSFTTTNTIDISDNTVDSVENVVSSLNLINPNNNSSLNNYYCSGKRILEIGTGPMCVLAMNALKAGARVVDALEVSVHASRLAGKLMAAYGFDNVIRVFNTHSKLFIFDQNEYFGWDHRFGEDLVLPSTPPYDMVISEILGDFASQEGVADVFLDFQRRILFENKRFVNSVKSIPCRVSTLFVPSFFPDSSNILNKSSSDSEMTIFSPSKMMLQSVGMRIDNLPICDQWLPLEHLNLEEWMLPQMCQHYLNLFSVSTYGSLAGLLVGIDVEIRPGEHFGTRYGQCESWYTNFLLFDKEYTVFKGDLILVNSIANLTNYTKANCDNGKIQVSRPSYSFKTYILSPVNILSNSSNSSDNSTAMSSFNLNSESIYNLDSLFTTTVNTMDNSITTVANDNNVDNSVDANKHSDNNTTNIVNSVKLSCIELKKLSYEINDRVSICSKSLNENREFSSTSCTVPEDILKDHEFVKVRGEIYRVMDIPPPIHINYLEQTSTIYYDTPCSKRKMHTDPPKRYQKIKLKPKL</sequence>
<dbReference type="InParanoid" id="Q4N430"/>
<feature type="region of interest" description="Disordered" evidence="2">
    <location>
        <begin position="53"/>
        <end position="120"/>
    </location>
</feature>
<organism evidence="3 4">
    <name type="scientific">Theileria parva</name>
    <name type="common">East coast fever infection agent</name>
    <dbReference type="NCBI Taxonomy" id="5875"/>
    <lineage>
        <taxon>Eukaryota</taxon>
        <taxon>Sar</taxon>
        <taxon>Alveolata</taxon>
        <taxon>Apicomplexa</taxon>
        <taxon>Aconoidasida</taxon>
        <taxon>Piroplasmida</taxon>
        <taxon>Theileriidae</taxon>
        <taxon>Theileria</taxon>
    </lineage>
</organism>
<name>Q4N430_THEPA</name>
<dbReference type="RefSeq" id="XP_765376.1">
    <property type="nucleotide sequence ID" value="XM_760283.1"/>
</dbReference>
<evidence type="ECO:0000256" key="1">
    <source>
        <dbReference type="ARBA" id="ARBA00022691"/>
    </source>
</evidence>
<gene>
    <name evidence="3" type="ordered locus">TP02_0963</name>
</gene>
<dbReference type="SUPFAM" id="SSF53335">
    <property type="entry name" value="S-adenosyl-L-methionine-dependent methyltransferases"/>
    <property type="match status" value="1"/>
</dbReference>
<dbReference type="GeneID" id="3502362"/>
<dbReference type="PANTHER" id="PTHR11006:SF53">
    <property type="entry name" value="PROTEIN ARGININE N-METHYLTRANSFERASE 3"/>
    <property type="match status" value="1"/>
</dbReference>
<reference evidence="3 4" key="1">
    <citation type="journal article" date="2005" name="Science">
        <title>Genome sequence of Theileria parva, a bovine pathogen that transforms lymphocytes.</title>
        <authorList>
            <person name="Gardner M.J."/>
            <person name="Bishop R."/>
            <person name="Shah T."/>
            <person name="de Villiers E.P."/>
            <person name="Carlton J.M."/>
            <person name="Hall N."/>
            <person name="Ren Q."/>
            <person name="Paulsen I.T."/>
            <person name="Pain A."/>
            <person name="Berriman M."/>
            <person name="Wilson R.J.M."/>
            <person name="Sato S."/>
            <person name="Ralph S.A."/>
            <person name="Mann D.J."/>
            <person name="Xiong Z."/>
            <person name="Shallom S.J."/>
            <person name="Weidman J."/>
            <person name="Jiang L."/>
            <person name="Lynn J."/>
            <person name="Weaver B."/>
            <person name="Shoaibi A."/>
            <person name="Domingo A.R."/>
            <person name="Wasawo D."/>
            <person name="Crabtree J."/>
            <person name="Wortman J.R."/>
            <person name="Haas B."/>
            <person name="Angiuoli S.V."/>
            <person name="Creasy T.H."/>
            <person name="Lu C."/>
            <person name="Suh B."/>
            <person name="Silva J.C."/>
            <person name="Utterback T.R."/>
            <person name="Feldblyum T.V."/>
            <person name="Pertea M."/>
            <person name="Allen J."/>
            <person name="Nierman W.C."/>
            <person name="Taracha E.L.N."/>
            <person name="Salzberg S.L."/>
            <person name="White O.R."/>
            <person name="Fitzhugh H.A."/>
            <person name="Morzaria S."/>
            <person name="Venter J.C."/>
            <person name="Fraser C.M."/>
            <person name="Nene V."/>
        </authorList>
    </citation>
    <scope>NUCLEOTIDE SEQUENCE [LARGE SCALE GENOMIC DNA]</scope>
    <source>
        <strain evidence="3 4">Muguga</strain>
    </source>
</reference>
<evidence type="ECO:0000313" key="3">
    <source>
        <dbReference type="EMBL" id="EAN33093.1"/>
    </source>
</evidence>
<dbReference type="AlphaFoldDB" id="Q4N430"/>
<dbReference type="VEuPathDB" id="PiroplasmaDB:TpMuguga_02g00963"/>
<dbReference type="STRING" id="5875.Q4N430"/>
<feature type="compositionally biased region" description="Low complexity" evidence="2">
    <location>
        <begin position="1"/>
        <end position="11"/>
    </location>
</feature>
<dbReference type="KEGG" id="tpv:TP02_0963"/>
<dbReference type="GO" id="GO:0042054">
    <property type="term" value="F:histone methyltransferase activity"/>
    <property type="evidence" value="ECO:0007669"/>
    <property type="project" value="TreeGrafter"/>
</dbReference>
<dbReference type="Gene3D" id="3.40.50.150">
    <property type="entry name" value="Vaccinia Virus protein VP39"/>
    <property type="match status" value="1"/>
</dbReference>
<dbReference type="Proteomes" id="UP000001949">
    <property type="component" value="Unassembled WGS sequence"/>
</dbReference>
<dbReference type="eggNOG" id="ENOG502SNWU">
    <property type="taxonomic scope" value="Eukaryota"/>
</dbReference>
<dbReference type="GO" id="GO:0005634">
    <property type="term" value="C:nucleus"/>
    <property type="evidence" value="ECO:0007669"/>
    <property type="project" value="TreeGrafter"/>
</dbReference>
<keyword evidence="4" id="KW-1185">Reference proteome</keyword>
<dbReference type="GO" id="GO:0016274">
    <property type="term" value="F:protein-arginine N-methyltransferase activity"/>
    <property type="evidence" value="ECO:0007669"/>
    <property type="project" value="InterPro"/>
</dbReference>
<evidence type="ECO:0000313" key="4">
    <source>
        <dbReference type="Proteomes" id="UP000001949"/>
    </source>
</evidence>
<dbReference type="PANTHER" id="PTHR11006">
    <property type="entry name" value="PROTEIN ARGININE N-METHYLTRANSFERASE"/>
    <property type="match status" value="1"/>
</dbReference>
<comment type="caution">
    <text evidence="3">The sequence shown here is derived from an EMBL/GenBank/DDBJ whole genome shotgun (WGS) entry which is preliminary data.</text>
</comment>
<keyword evidence="1" id="KW-0949">S-adenosyl-L-methionine</keyword>
<accession>Q4N430</accession>
<feature type="compositionally biased region" description="Low complexity" evidence="2">
    <location>
        <begin position="101"/>
        <end position="119"/>
    </location>
</feature>
<protein>
    <submittedName>
        <fullName evidence="3">Uncharacterized protein</fullName>
    </submittedName>
</protein>
<dbReference type="InterPro" id="IPR029063">
    <property type="entry name" value="SAM-dependent_MTases_sf"/>
</dbReference>